<evidence type="ECO:0000259" key="3">
    <source>
        <dbReference type="PROSITE" id="PS50405"/>
    </source>
</evidence>
<evidence type="ECO:0000313" key="5">
    <source>
        <dbReference type="Proteomes" id="UP001383192"/>
    </source>
</evidence>
<evidence type="ECO:0008006" key="6">
    <source>
        <dbReference type="Google" id="ProtNLM"/>
    </source>
</evidence>
<evidence type="ECO:0000256" key="1">
    <source>
        <dbReference type="ARBA" id="ARBA00007409"/>
    </source>
</evidence>
<dbReference type="AlphaFoldDB" id="A0AAW0D0G1"/>
<name>A0AAW0D0G1_9AGAR</name>
<dbReference type="InterPro" id="IPR004045">
    <property type="entry name" value="Glutathione_S-Trfase_N"/>
</dbReference>
<dbReference type="PROSITE" id="PS50405">
    <property type="entry name" value="GST_CTER"/>
    <property type="match status" value="1"/>
</dbReference>
<dbReference type="EMBL" id="JAYKXP010000023">
    <property type="protein sequence ID" value="KAK7045883.1"/>
    <property type="molecule type" value="Genomic_DNA"/>
</dbReference>
<dbReference type="SUPFAM" id="SSF47616">
    <property type="entry name" value="GST C-terminal domain-like"/>
    <property type="match status" value="1"/>
</dbReference>
<proteinExistence type="inferred from homology"/>
<comment type="caution">
    <text evidence="4">The sequence shown here is derived from an EMBL/GenBank/DDBJ whole genome shotgun (WGS) entry which is preliminary data.</text>
</comment>
<feature type="domain" description="GST N-terminal" evidence="2">
    <location>
        <begin position="9"/>
        <end position="100"/>
    </location>
</feature>
<evidence type="ECO:0000313" key="4">
    <source>
        <dbReference type="EMBL" id="KAK7045883.1"/>
    </source>
</evidence>
<dbReference type="Pfam" id="PF22041">
    <property type="entry name" value="GST_C_7"/>
    <property type="match status" value="1"/>
</dbReference>
<dbReference type="SUPFAM" id="SSF52833">
    <property type="entry name" value="Thioredoxin-like"/>
    <property type="match status" value="1"/>
</dbReference>
<dbReference type="Gene3D" id="3.40.30.10">
    <property type="entry name" value="Glutaredoxin"/>
    <property type="match status" value="1"/>
</dbReference>
<dbReference type="PANTHER" id="PTHR44051:SF8">
    <property type="entry name" value="GLUTATHIONE S-TRANSFERASE GSTA"/>
    <property type="match status" value="1"/>
</dbReference>
<dbReference type="PANTHER" id="PTHR44051">
    <property type="entry name" value="GLUTATHIONE S-TRANSFERASE-RELATED"/>
    <property type="match status" value="1"/>
</dbReference>
<organism evidence="4 5">
    <name type="scientific">Paramarasmius palmivorus</name>
    <dbReference type="NCBI Taxonomy" id="297713"/>
    <lineage>
        <taxon>Eukaryota</taxon>
        <taxon>Fungi</taxon>
        <taxon>Dikarya</taxon>
        <taxon>Basidiomycota</taxon>
        <taxon>Agaricomycotina</taxon>
        <taxon>Agaricomycetes</taxon>
        <taxon>Agaricomycetidae</taxon>
        <taxon>Agaricales</taxon>
        <taxon>Marasmiineae</taxon>
        <taxon>Marasmiaceae</taxon>
        <taxon>Paramarasmius</taxon>
    </lineage>
</organism>
<dbReference type="InterPro" id="IPR036249">
    <property type="entry name" value="Thioredoxin-like_sf"/>
</dbReference>
<dbReference type="Gene3D" id="1.20.1050.10">
    <property type="match status" value="1"/>
</dbReference>
<dbReference type="Pfam" id="PF13409">
    <property type="entry name" value="GST_N_2"/>
    <property type="match status" value="1"/>
</dbReference>
<evidence type="ECO:0000259" key="2">
    <source>
        <dbReference type="PROSITE" id="PS50404"/>
    </source>
</evidence>
<dbReference type="InterPro" id="IPR054416">
    <property type="entry name" value="GST_UstS-like_C"/>
</dbReference>
<sequence length="249" mass="28427">MSKPIKFYDIPSKLNKAWSPNTLKTMYTLTFKGLPYEIVWTEYPDIESTCKSIGAPPTDKKADGRPHYTLPVIHDPNTGASISESFAIVEYLENTYPNPEKTLIPAGTRALQKAFIEAYRGKVFPSLAPLALPRTADVLNPPSEEYFRSTRAVLFGKPLTELEPKDDKRAEAWKQVEAGYGAIDGWLKKEDRYVMGDKVSFVDFVLAGSILWIRILWGEDSEEWKKATSWHDGRWARLVKDFEQYERLS</sequence>
<dbReference type="InterPro" id="IPR036282">
    <property type="entry name" value="Glutathione-S-Trfase_C_sf"/>
</dbReference>
<dbReference type="InterPro" id="IPR010987">
    <property type="entry name" value="Glutathione-S-Trfase_C-like"/>
</dbReference>
<gene>
    <name evidence="4" type="ORF">VNI00_007314</name>
</gene>
<comment type="similarity">
    <text evidence="1">Belongs to the GST superfamily.</text>
</comment>
<protein>
    <recommendedName>
        <fullName evidence="6">GST N-terminal domain-containing protein</fullName>
    </recommendedName>
</protein>
<reference evidence="4 5" key="1">
    <citation type="submission" date="2024-01" db="EMBL/GenBank/DDBJ databases">
        <title>A draft genome for a cacao thread blight-causing isolate of Paramarasmius palmivorus.</title>
        <authorList>
            <person name="Baruah I.K."/>
            <person name="Bukari Y."/>
            <person name="Amoako-Attah I."/>
            <person name="Meinhardt L.W."/>
            <person name="Bailey B.A."/>
            <person name="Cohen S.P."/>
        </authorList>
    </citation>
    <scope>NUCLEOTIDE SEQUENCE [LARGE SCALE GENOMIC DNA]</scope>
    <source>
        <strain evidence="4 5">GH-12</strain>
    </source>
</reference>
<dbReference type="Proteomes" id="UP001383192">
    <property type="component" value="Unassembled WGS sequence"/>
</dbReference>
<accession>A0AAW0D0G1</accession>
<dbReference type="PROSITE" id="PS50404">
    <property type="entry name" value="GST_NTER"/>
    <property type="match status" value="1"/>
</dbReference>
<feature type="domain" description="GST C-terminal" evidence="3">
    <location>
        <begin position="105"/>
        <end position="249"/>
    </location>
</feature>
<keyword evidence="5" id="KW-1185">Reference proteome</keyword>